<evidence type="ECO:0008006" key="6">
    <source>
        <dbReference type="Google" id="ProtNLM"/>
    </source>
</evidence>
<dbReference type="EMBL" id="CP097510">
    <property type="protein sequence ID" value="URE24614.1"/>
    <property type="molecule type" value="Genomic_DNA"/>
</dbReference>
<evidence type="ECO:0000256" key="1">
    <source>
        <dbReference type="SAM" id="MobiDB-lite"/>
    </source>
</evidence>
<sequence length="396" mass="44464">MKRKRTQEAEAETTTDSRDWTSLPPELLAKIGEKLPIPHRACFRATCKDWCSASLPVVIPSPWLLFVIKNGDTCAILSLPTRRSFTYSLLPDLRGVQYVGSQAGWLAVYNKNMDASLINPLTAARICLPSFLTLPKFDLVDGSCVLPHLGRFSYYFVTKVIFSANPTTHNYIAVTLYGIPRGEIAYAKAGGDKWNLLQTTSTQNRSYEDIMYHDGKFYCMTVDAEVFAFDLSGVSPTVTLVAESMPLGLTHFDYHIPCSRLRHIHSKYLACSSTGELFLVLRHVILSYESLGWKAIMVWRYNPRRQPRWEAVKTLGNRSLLLGINNAISIPTENFPGALRDCVYFTAAPVRTTVNGSTEIIHSIVVSDVEQGRWARANSQLQPHLLPPVWFTPSML</sequence>
<dbReference type="Pfam" id="PF03478">
    <property type="entry name" value="Beta-prop_KIB1-4"/>
    <property type="match status" value="1"/>
</dbReference>
<evidence type="ECO:0000259" key="3">
    <source>
        <dbReference type="Pfam" id="PF03478"/>
    </source>
</evidence>
<dbReference type="AlphaFoldDB" id="A0A9E7GZ79"/>
<organism evidence="4 5">
    <name type="scientific">Musa troglodytarum</name>
    <name type="common">fe'i banana</name>
    <dbReference type="NCBI Taxonomy" id="320322"/>
    <lineage>
        <taxon>Eukaryota</taxon>
        <taxon>Viridiplantae</taxon>
        <taxon>Streptophyta</taxon>
        <taxon>Embryophyta</taxon>
        <taxon>Tracheophyta</taxon>
        <taxon>Spermatophyta</taxon>
        <taxon>Magnoliopsida</taxon>
        <taxon>Liliopsida</taxon>
        <taxon>Zingiberales</taxon>
        <taxon>Musaceae</taxon>
        <taxon>Musa</taxon>
    </lineage>
</organism>
<dbReference type="OrthoDB" id="1937564at2759"/>
<proteinExistence type="predicted"/>
<dbReference type="Gene3D" id="1.20.1280.50">
    <property type="match status" value="1"/>
</dbReference>
<dbReference type="Proteomes" id="UP001055439">
    <property type="component" value="Chromosome 8"/>
</dbReference>
<dbReference type="InterPro" id="IPR005174">
    <property type="entry name" value="KIB1-4_b-propeller"/>
</dbReference>
<dbReference type="Pfam" id="PF00646">
    <property type="entry name" value="F-box"/>
    <property type="match status" value="1"/>
</dbReference>
<feature type="domain" description="KIB1-4 beta-propeller" evidence="3">
    <location>
        <begin position="78"/>
        <end position="347"/>
    </location>
</feature>
<protein>
    <recommendedName>
        <fullName evidence="6">DUF295 domain-containing protein</fullName>
    </recommendedName>
</protein>
<feature type="domain" description="F-box" evidence="2">
    <location>
        <begin position="20"/>
        <end position="53"/>
    </location>
</feature>
<evidence type="ECO:0000259" key="2">
    <source>
        <dbReference type="Pfam" id="PF00646"/>
    </source>
</evidence>
<feature type="region of interest" description="Disordered" evidence="1">
    <location>
        <begin position="1"/>
        <end position="21"/>
    </location>
</feature>
<accession>A0A9E7GZ79</accession>
<dbReference type="PANTHER" id="PTHR34708">
    <property type="entry name" value="OS07G0440000 PROTEIN"/>
    <property type="match status" value="1"/>
</dbReference>
<dbReference type="SUPFAM" id="SSF81383">
    <property type="entry name" value="F-box domain"/>
    <property type="match status" value="1"/>
</dbReference>
<name>A0A9E7GZ79_9LILI</name>
<gene>
    <name evidence="4" type="ORF">MUK42_33428</name>
</gene>
<dbReference type="InterPro" id="IPR036047">
    <property type="entry name" value="F-box-like_dom_sf"/>
</dbReference>
<reference evidence="4" key="1">
    <citation type="submission" date="2022-05" db="EMBL/GenBank/DDBJ databases">
        <title>The Musa troglodytarum L. genome provides insights into the mechanism of non-climacteric behaviour and enrichment of carotenoids.</title>
        <authorList>
            <person name="Wang J."/>
        </authorList>
    </citation>
    <scope>NUCLEOTIDE SEQUENCE</scope>
    <source>
        <tissue evidence="4">Leaf</tissue>
    </source>
</reference>
<evidence type="ECO:0000313" key="4">
    <source>
        <dbReference type="EMBL" id="URE24614.1"/>
    </source>
</evidence>
<evidence type="ECO:0000313" key="5">
    <source>
        <dbReference type="Proteomes" id="UP001055439"/>
    </source>
</evidence>
<keyword evidence="5" id="KW-1185">Reference proteome</keyword>
<dbReference type="PANTHER" id="PTHR34708:SF1">
    <property type="entry name" value="OS08G0126400 PROTEIN"/>
    <property type="match status" value="1"/>
</dbReference>
<dbReference type="InterPro" id="IPR001810">
    <property type="entry name" value="F-box_dom"/>
</dbReference>